<comment type="caution">
    <text evidence="1">The sequence shown here is derived from an EMBL/GenBank/DDBJ whole genome shotgun (WGS) entry which is preliminary data.</text>
</comment>
<evidence type="ECO:0000313" key="2">
    <source>
        <dbReference type="Proteomes" id="UP001163321"/>
    </source>
</evidence>
<proteinExistence type="predicted"/>
<accession>A0ACC0VWM8</accession>
<dbReference type="EMBL" id="CM047585">
    <property type="protein sequence ID" value="KAI9910243.1"/>
    <property type="molecule type" value="Genomic_DNA"/>
</dbReference>
<evidence type="ECO:0000313" key="1">
    <source>
        <dbReference type="EMBL" id="KAI9910243.1"/>
    </source>
</evidence>
<keyword evidence="2" id="KW-1185">Reference proteome</keyword>
<protein>
    <submittedName>
        <fullName evidence="1">Uncharacterized protein</fullName>
    </submittedName>
</protein>
<dbReference type="Proteomes" id="UP001163321">
    <property type="component" value="Chromosome 6"/>
</dbReference>
<gene>
    <name evidence="1" type="ORF">PsorP6_011115</name>
</gene>
<name>A0ACC0VWM8_9STRA</name>
<sequence length="227" mass="25788">MHVADFATLVTIYDGGFILIIDPFNSASGFHNSLFQLPVIITPCTLSPIYLYPRLLNFNPGIRESLPMSVYRSSIVTCESELISVSTKFDPCDDLSVLRIYGTLLLDGGVHSRWHGLFLPIVFLYGKDHWSVGLAWSSEARALKQTAFYRDKGHFAEGIDFDRHYGRALFLFGIPFQYTLSNTFRARLEYLRYTHQIREGNFLTFDALRQASQCAGEVYVAMLTMVS</sequence>
<reference evidence="1 2" key="1">
    <citation type="journal article" date="2022" name="bioRxiv">
        <title>The genome of the oomycete Peronosclerospora sorghi, a cosmopolitan pathogen of maize and sorghum, is inflated with dispersed pseudogenes.</title>
        <authorList>
            <person name="Fletcher K."/>
            <person name="Martin F."/>
            <person name="Isakeit T."/>
            <person name="Cavanaugh K."/>
            <person name="Magill C."/>
            <person name="Michelmore R."/>
        </authorList>
    </citation>
    <scope>NUCLEOTIDE SEQUENCE [LARGE SCALE GENOMIC DNA]</scope>
    <source>
        <strain evidence="1">P6</strain>
    </source>
</reference>
<organism evidence="1 2">
    <name type="scientific">Peronosclerospora sorghi</name>
    <dbReference type="NCBI Taxonomy" id="230839"/>
    <lineage>
        <taxon>Eukaryota</taxon>
        <taxon>Sar</taxon>
        <taxon>Stramenopiles</taxon>
        <taxon>Oomycota</taxon>
        <taxon>Peronosporomycetes</taxon>
        <taxon>Peronosporales</taxon>
        <taxon>Peronosporaceae</taxon>
        <taxon>Peronosclerospora</taxon>
    </lineage>
</organism>